<dbReference type="AlphaFoldDB" id="A0A8T1W5I5"/>
<keyword evidence="2" id="KW-1185">Reference proteome</keyword>
<sequence>MLLHLMAQLVWSSCMMEKSDRFDGSGDFSLWKGRVENELMRHQLLGYVLVKGYNGTLAFEFKREQIPAKSETALSCSDVQKESADAMHIVLNSLHSNVTSIIIDKSVFDSWETLNTLYTKGGLLRTCSLYDMHRVLNHMWLGDKKR</sequence>
<dbReference type="EMBL" id="JAGDFL010000460">
    <property type="protein sequence ID" value="KAG7387918.1"/>
    <property type="molecule type" value="Genomic_DNA"/>
</dbReference>
<name>A0A8T1W5I5_9STRA</name>
<proteinExistence type="predicted"/>
<reference evidence="1" key="1">
    <citation type="submission" date="2021-02" db="EMBL/GenBank/DDBJ databases">
        <authorList>
            <person name="Palmer J.M."/>
        </authorList>
    </citation>
    <scope>NUCLEOTIDE SEQUENCE</scope>
    <source>
        <strain evidence="1">SCRP23</strain>
    </source>
</reference>
<dbReference type="Proteomes" id="UP000693981">
    <property type="component" value="Unassembled WGS sequence"/>
</dbReference>
<protein>
    <submittedName>
        <fullName evidence="1">Uncharacterized protein</fullName>
    </submittedName>
</protein>
<evidence type="ECO:0000313" key="1">
    <source>
        <dbReference type="EMBL" id="KAG7387918.1"/>
    </source>
</evidence>
<accession>A0A8T1W5I5</accession>
<evidence type="ECO:0000313" key="2">
    <source>
        <dbReference type="Proteomes" id="UP000693981"/>
    </source>
</evidence>
<dbReference type="OrthoDB" id="126941at2759"/>
<comment type="caution">
    <text evidence="1">The sequence shown here is derived from an EMBL/GenBank/DDBJ whole genome shotgun (WGS) entry which is preliminary data.</text>
</comment>
<gene>
    <name evidence="1" type="ORF">PHYBOEH_008100</name>
</gene>
<organism evidence="1 2">
    <name type="scientific">Phytophthora boehmeriae</name>
    <dbReference type="NCBI Taxonomy" id="109152"/>
    <lineage>
        <taxon>Eukaryota</taxon>
        <taxon>Sar</taxon>
        <taxon>Stramenopiles</taxon>
        <taxon>Oomycota</taxon>
        <taxon>Peronosporomycetes</taxon>
        <taxon>Peronosporales</taxon>
        <taxon>Peronosporaceae</taxon>
        <taxon>Phytophthora</taxon>
    </lineage>
</organism>